<dbReference type="EC" id="2.1.1.198" evidence="1"/>
<dbReference type="SUPFAM" id="SSF53790">
    <property type="entry name" value="Tetrapyrrole methylase"/>
    <property type="match status" value="1"/>
</dbReference>
<keyword evidence="1" id="KW-0808">Transferase</keyword>
<evidence type="ECO:0000313" key="1">
    <source>
        <dbReference type="EMBL" id="SUV52478.1"/>
    </source>
</evidence>
<dbReference type="InterPro" id="IPR014777">
    <property type="entry name" value="4pyrrole_Mease_sub1"/>
</dbReference>
<dbReference type="PANTHER" id="PTHR46111">
    <property type="entry name" value="RIBOSOMAL RNA SMALL SUBUNIT METHYLTRANSFERASE I"/>
    <property type="match status" value="1"/>
</dbReference>
<organism evidence="1 2">
    <name type="scientific">Bergeyella zoohelcum</name>
    <dbReference type="NCBI Taxonomy" id="1015"/>
    <lineage>
        <taxon>Bacteria</taxon>
        <taxon>Pseudomonadati</taxon>
        <taxon>Bacteroidota</taxon>
        <taxon>Flavobacteriia</taxon>
        <taxon>Flavobacteriales</taxon>
        <taxon>Weeksellaceae</taxon>
        <taxon>Bergeyella</taxon>
    </lineage>
</organism>
<evidence type="ECO:0000313" key="2">
    <source>
        <dbReference type="Proteomes" id="UP000255515"/>
    </source>
</evidence>
<dbReference type="GO" id="GO:0032259">
    <property type="term" value="P:methylation"/>
    <property type="evidence" value="ECO:0007669"/>
    <property type="project" value="UniProtKB-KW"/>
</dbReference>
<dbReference type="CDD" id="cd11649">
    <property type="entry name" value="RsmI_like"/>
    <property type="match status" value="1"/>
</dbReference>
<accession>A0A380ZUN5</accession>
<dbReference type="RefSeq" id="WP_002665061.1">
    <property type="nucleotide sequence ID" value="NZ_UFTJ01000003.1"/>
</dbReference>
<keyword evidence="1" id="KW-0489">Methyltransferase</keyword>
<dbReference type="InterPro" id="IPR014776">
    <property type="entry name" value="4pyrrole_Mease_sub2"/>
</dbReference>
<sequence>MLYLLPAFLSSETPNTHFAPVITEIIEKVDCYFVENEKTARKVVKFFAPNKKQADLKLFILDKYTERNDIKEALEWMEKGVDFAVLSEAGLPCIADPGNVVVAWCHEKNIEVCPIDGPSSIILALISSGFNGQHFTFHGYLPIDKMERRKKILAMEEQVKKTGATQIFMETPYRNTQLLEALISALHSNTQLCIAANIQHSTAQYIKTKTIGQWKNEKPDFHKIPAIFVMGRVGK</sequence>
<dbReference type="Gene3D" id="3.30.950.10">
    <property type="entry name" value="Methyltransferase, Cobalt-precorrin-4 Transmethylase, Domain 2"/>
    <property type="match status" value="1"/>
</dbReference>
<dbReference type="PANTHER" id="PTHR46111:SF2">
    <property type="entry name" value="SAM-DEPENDENT METHYLTRANSFERASE"/>
    <property type="match status" value="1"/>
</dbReference>
<dbReference type="PIRSF" id="PIRSF005917">
    <property type="entry name" value="MTase_YraL"/>
    <property type="match status" value="1"/>
</dbReference>
<dbReference type="EMBL" id="UFTJ01000003">
    <property type="protein sequence ID" value="SUV52478.1"/>
    <property type="molecule type" value="Genomic_DNA"/>
</dbReference>
<proteinExistence type="predicted"/>
<name>A0A380ZUN5_9FLAO</name>
<dbReference type="AlphaFoldDB" id="A0A380ZUN5"/>
<dbReference type="GO" id="GO:0008168">
    <property type="term" value="F:methyltransferase activity"/>
    <property type="evidence" value="ECO:0007669"/>
    <property type="project" value="UniProtKB-KW"/>
</dbReference>
<dbReference type="Gene3D" id="3.40.1010.10">
    <property type="entry name" value="Cobalt-precorrin-4 Transmethylase, Domain 1"/>
    <property type="match status" value="1"/>
</dbReference>
<dbReference type="InterPro" id="IPR008189">
    <property type="entry name" value="rRNA_ssu_MeTfrase_I"/>
</dbReference>
<dbReference type="InterPro" id="IPR035996">
    <property type="entry name" value="4pyrrol_Methylase_sf"/>
</dbReference>
<reference evidence="1 2" key="1">
    <citation type="submission" date="2018-06" db="EMBL/GenBank/DDBJ databases">
        <authorList>
            <consortium name="Pathogen Informatics"/>
            <person name="Doyle S."/>
        </authorList>
    </citation>
    <scope>NUCLEOTIDE SEQUENCE [LARGE SCALE GENOMIC DNA]</scope>
    <source>
        <strain evidence="1 2">NCTC11661</strain>
    </source>
</reference>
<dbReference type="Proteomes" id="UP000255515">
    <property type="component" value="Unassembled WGS sequence"/>
</dbReference>
<protein>
    <submittedName>
        <fullName evidence="1">Ribosomal RNA small subunit methyltransferase I</fullName>
        <ecNumber evidence="1">2.1.1.198</ecNumber>
    </submittedName>
</protein>
<gene>
    <name evidence="1" type="primary">rsmI_2</name>
    <name evidence="1" type="ORF">NCTC11661_01617</name>
</gene>